<dbReference type="InterPro" id="IPR011162">
    <property type="entry name" value="MHC_I/II-like_Ag-recog"/>
</dbReference>
<dbReference type="InterPro" id="IPR013783">
    <property type="entry name" value="Ig-like_fold"/>
</dbReference>
<name>A0A8C0YQL0_CYPCA</name>
<keyword evidence="3" id="KW-0472">Membrane</keyword>
<dbReference type="InterPro" id="IPR036179">
    <property type="entry name" value="Ig-like_dom_sf"/>
</dbReference>
<dbReference type="PANTHER" id="PTHR16675:SF193">
    <property type="entry name" value="LOC571647 PROTEIN-RELATED"/>
    <property type="match status" value="1"/>
</dbReference>
<dbReference type="Proteomes" id="UP001108240">
    <property type="component" value="Unplaced"/>
</dbReference>
<dbReference type="InterPro" id="IPR003006">
    <property type="entry name" value="Ig/MHC_CS"/>
</dbReference>
<dbReference type="PROSITE" id="PS00290">
    <property type="entry name" value="IG_MHC"/>
    <property type="match status" value="1"/>
</dbReference>
<dbReference type="PROSITE" id="PS50835">
    <property type="entry name" value="IG_LIKE"/>
    <property type="match status" value="1"/>
</dbReference>
<dbReference type="PANTHER" id="PTHR16675">
    <property type="entry name" value="MHC CLASS I-RELATED"/>
    <property type="match status" value="1"/>
</dbReference>
<dbReference type="Gene3D" id="2.60.40.10">
    <property type="entry name" value="Immunoglobulins"/>
    <property type="match status" value="1"/>
</dbReference>
<dbReference type="AlphaFoldDB" id="A0A8C0YQL0"/>
<organism evidence="6 7">
    <name type="scientific">Cyprinus carpio carpio</name>
    <dbReference type="NCBI Taxonomy" id="630221"/>
    <lineage>
        <taxon>Eukaryota</taxon>
        <taxon>Metazoa</taxon>
        <taxon>Chordata</taxon>
        <taxon>Craniata</taxon>
        <taxon>Vertebrata</taxon>
        <taxon>Euteleostomi</taxon>
        <taxon>Actinopterygii</taxon>
        <taxon>Neopterygii</taxon>
        <taxon>Teleostei</taxon>
        <taxon>Ostariophysi</taxon>
        <taxon>Cypriniformes</taxon>
        <taxon>Cyprinidae</taxon>
        <taxon>Cyprininae</taxon>
        <taxon>Cyprinus</taxon>
    </lineage>
</organism>
<evidence type="ECO:0000256" key="2">
    <source>
        <dbReference type="ARBA" id="ARBA00023319"/>
    </source>
</evidence>
<dbReference type="GO" id="GO:0006955">
    <property type="term" value="P:immune response"/>
    <property type="evidence" value="ECO:0007669"/>
    <property type="project" value="TreeGrafter"/>
</dbReference>
<dbReference type="Pfam" id="PF00129">
    <property type="entry name" value="MHC_I"/>
    <property type="match status" value="1"/>
</dbReference>
<dbReference type="Pfam" id="PF07654">
    <property type="entry name" value="C1-set"/>
    <property type="match status" value="1"/>
</dbReference>
<keyword evidence="3" id="KW-0812">Transmembrane</keyword>
<dbReference type="InterPro" id="IPR011161">
    <property type="entry name" value="MHC_I-like_Ag-recog"/>
</dbReference>
<feature type="signal peptide" evidence="4">
    <location>
        <begin position="1"/>
        <end position="21"/>
    </location>
</feature>
<keyword evidence="7" id="KW-1185">Reference proteome</keyword>
<evidence type="ECO:0000256" key="3">
    <source>
        <dbReference type="SAM" id="Phobius"/>
    </source>
</evidence>
<dbReference type="SMART" id="SM00407">
    <property type="entry name" value="IGc1"/>
    <property type="match status" value="1"/>
</dbReference>
<dbReference type="InterPro" id="IPR003597">
    <property type="entry name" value="Ig_C1-set"/>
</dbReference>
<accession>A0A8C0YQL0</accession>
<keyword evidence="1" id="KW-0325">Glycoprotein</keyword>
<reference evidence="6" key="2">
    <citation type="submission" date="2025-09" db="UniProtKB">
        <authorList>
            <consortium name="Ensembl"/>
        </authorList>
    </citation>
    <scope>IDENTIFICATION</scope>
</reference>
<evidence type="ECO:0000256" key="4">
    <source>
        <dbReference type="SAM" id="SignalP"/>
    </source>
</evidence>
<dbReference type="GO" id="GO:0009897">
    <property type="term" value="C:external side of plasma membrane"/>
    <property type="evidence" value="ECO:0007669"/>
    <property type="project" value="TreeGrafter"/>
</dbReference>
<dbReference type="GO" id="GO:0005615">
    <property type="term" value="C:extracellular space"/>
    <property type="evidence" value="ECO:0007669"/>
    <property type="project" value="TreeGrafter"/>
</dbReference>
<dbReference type="Ensembl" id="ENSCCRT00000014847.2">
    <property type="protein sequence ID" value="ENSCCRP00000013576.2"/>
    <property type="gene ID" value="ENSCCRG00000007821.2"/>
</dbReference>
<dbReference type="GeneTree" id="ENSGT01150000287002"/>
<dbReference type="SUPFAM" id="SSF48726">
    <property type="entry name" value="Immunoglobulin"/>
    <property type="match status" value="1"/>
</dbReference>
<proteinExistence type="predicted"/>
<dbReference type="SUPFAM" id="SSF54452">
    <property type="entry name" value="MHC antigen-recognition domain"/>
    <property type="match status" value="1"/>
</dbReference>
<sequence length="356" mass="40820">MFYVDIRIVLPFCFFFSPVLSDAQQEKHYLRYMFTVMIKADTLPVFSAVGESDHIQISHYSIEEQVWMRENLTEDDWDQAPEGPPGTRDWYLDLIKILSNCTESSELYVLQRLIGCELEKLPDGTVNLTPVDEYGFGGEDCVAFNSDTLQCSDKSPNVKETEIKRDHQVKLQAFLKNCLDWISAFNNTKKNSPDVRVFARRAPDDHSKLVLICLVTGFYPRDIEMNIRLNRINIESQTSSGIRPNDNESFQMRSSVKIDRNHRGSYDCHVIHSSLTEPVTVEWDGRCSGCETGSPWSVTVGIIISALVLVVIFSVIRRCINKRKKHHGLMRSYRYYGGTTEQLQVPKVSDQELNTD</sequence>
<dbReference type="InterPro" id="IPR007110">
    <property type="entry name" value="Ig-like_dom"/>
</dbReference>
<feature type="domain" description="Ig-like" evidence="5">
    <location>
        <begin position="193"/>
        <end position="280"/>
    </location>
</feature>
<evidence type="ECO:0000259" key="5">
    <source>
        <dbReference type="PROSITE" id="PS50835"/>
    </source>
</evidence>
<feature type="chain" id="PRO_5039932982" description="Ig-like domain-containing protein" evidence="4">
    <location>
        <begin position="22"/>
        <end position="356"/>
    </location>
</feature>
<feature type="transmembrane region" description="Helical" evidence="3">
    <location>
        <begin position="296"/>
        <end position="316"/>
    </location>
</feature>
<keyword evidence="4" id="KW-0732">Signal</keyword>
<dbReference type="Gene3D" id="3.30.500.10">
    <property type="entry name" value="MHC class I-like antigen recognition-like"/>
    <property type="match status" value="1"/>
</dbReference>
<dbReference type="InterPro" id="IPR037055">
    <property type="entry name" value="MHC_I-like_Ag-recog_sf"/>
</dbReference>
<dbReference type="InterPro" id="IPR050208">
    <property type="entry name" value="MHC_class-I_related"/>
</dbReference>
<evidence type="ECO:0000313" key="6">
    <source>
        <dbReference type="Ensembl" id="ENSCCRP00000013576.2"/>
    </source>
</evidence>
<evidence type="ECO:0000256" key="1">
    <source>
        <dbReference type="ARBA" id="ARBA00023180"/>
    </source>
</evidence>
<evidence type="ECO:0000313" key="7">
    <source>
        <dbReference type="Proteomes" id="UP001108240"/>
    </source>
</evidence>
<protein>
    <recommendedName>
        <fullName evidence="5">Ig-like domain-containing protein</fullName>
    </recommendedName>
</protein>
<keyword evidence="2" id="KW-0393">Immunoglobulin domain</keyword>
<keyword evidence="3" id="KW-1133">Transmembrane helix</keyword>
<reference evidence="6" key="1">
    <citation type="submission" date="2025-08" db="UniProtKB">
        <authorList>
            <consortium name="Ensembl"/>
        </authorList>
    </citation>
    <scope>IDENTIFICATION</scope>
</reference>